<sequence length="83" mass="8338">MGGDQGDGERGCWAGPGGLRVTAVRLSGAHRVWADAAGVPAGAPGAFLVTDGGARVGRGYYPTVEELSEVVDLASLRPCDPGT</sequence>
<dbReference type="RefSeq" id="WP_344958611.1">
    <property type="nucleotide sequence ID" value="NZ_BAAAZG010000078.1"/>
</dbReference>
<proteinExistence type="predicted"/>
<dbReference type="Proteomes" id="UP001500683">
    <property type="component" value="Unassembled WGS sequence"/>
</dbReference>
<keyword evidence="2" id="KW-1185">Reference proteome</keyword>
<comment type="caution">
    <text evidence="1">The sequence shown here is derived from an EMBL/GenBank/DDBJ whole genome shotgun (WGS) entry which is preliminary data.</text>
</comment>
<evidence type="ECO:0000313" key="1">
    <source>
        <dbReference type="EMBL" id="GAA4103961.1"/>
    </source>
</evidence>
<dbReference type="EMBL" id="BAAAZG010000078">
    <property type="protein sequence ID" value="GAA4103961.1"/>
    <property type="molecule type" value="Genomic_DNA"/>
</dbReference>
<accession>A0ABP7X4R1</accession>
<gene>
    <name evidence="1" type="ORF">GCM10022214_82830</name>
</gene>
<reference evidence="2" key="1">
    <citation type="journal article" date="2019" name="Int. J. Syst. Evol. Microbiol.">
        <title>The Global Catalogue of Microorganisms (GCM) 10K type strain sequencing project: providing services to taxonomists for standard genome sequencing and annotation.</title>
        <authorList>
            <consortium name="The Broad Institute Genomics Platform"/>
            <consortium name="The Broad Institute Genome Sequencing Center for Infectious Disease"/>
            <person name="Wu L."/>
            <person name="Ma J."/>
        </authorList>
    </citation>
    <scope>NUCLEOTIDE SEQUENCE [LARGE SCALE GENOMIC DNA]</scope>
    <source>
        <strain evidence="2">JCM 16702</strain>
    </source>
</reference>
<organism evidence="1 2">
    <name type="scientific">Actinomadura miaoliensis</name>
    <dbReference type="NCBI Taxonomy" id="430685"/>
    <lineage>
        <taxon>Bacteria</taxon>
        <taxon>Bacillati</taxon>
        <taxon>Actinomycetota</taxon>
        <taxon>Actinomycetes</taxon>
        <taxon>Streptosporangiales</taxon>
        <taxon>Thermomonosporaceae</taxon>
        <taxon>Actinomadura</taxon>
    </lineage>
</organism>
<name>A0ABP7X4R1_9ACTN</name>
<protein>
    <submittedName>
        <fullName evidence="1">Uncharacterized protein</fullName>
    </submittedName>
</protein>
<evidence type="ECO:0000313" key="2">
    <source>
        <dbReference type="Proteomes" id="UP001500683"/>
    </source>
</evidence>